<dbReference type="eggNOG" id="COG1256">
    <property type="taxonomic scope" value="Bacteria"/>
</dbReference>
<dbReference type="GO" id="GO:0009425">
    <property type="term" value="C:bacterial-type flagellum basal body"/>
    <property type="evidence" value="ECO:0007669"/>
    <property type="project" value="UniProtKB-SubCell"/>
</dbReference>
<keyword evidence="10" id="KW-0969">Cilium</keyword>
<comment type="similarity">
    <text evidence="3">Belongs to the flagella basal body rod proteins family.</text>
</comment>
<keyword evidence="5" id="KW-0964">Secreted</keyword>
<keyword evidence="10" id="KW-0282">Flagellum</keyword>
<evidence type="ECO:0000259" key="8">
    <source>
        <dbReference type="Pfam" id="PF06429"/>
    </source>
</evidence>
<dbReference type="GO" id="GO:0009424">
    <property type="term" value="C:bacterial-type flagellum hook"/>
    <property type="evidence" value="ECO:0007669"/>
    <property type="project" value="InterPro"/>
</dbReference>
<reference evidence="10 11" key="1">
    <citation type="journal article" date="2011" name="J. Bacteriol.">
        <title>Complete genome sequence of Polymorphum gilvum SL003B-26A1T, a crude oil-degrading bacterium from oil-polluted saline soil.</title>
        <authorList>
            <person name="Li S.G."/>
            <person name="Tang Y.Q."/>
            <person name="Nie Y."/>
            <person name="Cai M."/>
            <person name="Wu X.L."/>
        </authorList>
    </citation>
    <scope>NUCLEOTIDE SEQUENCE [LARGE SCALE GENOMIC DNA]</scope>
    <source>
        <strain evidence="11">LMG 25793 / CGMCC 1.9160 / SL003B-26A1</strain>
    </source>
</reference>
<dbReference type="OrthoDB" id="7181295at2"/>
<dbReference type="GO" id="GO:0005198">
    <property type="term" value="F:structural molecule activity"/>
    <property type="evidence" value="ECO:0007669"/>
    <property type="project" value="InterPro"/>
</dbReference>
<evidence type="ECO:0000256" key="4">
    <source>
        <dbReference type="ARBA" id="ARBA00016244"/>
    </source>
</evidence>
<evidence type="ECO:0000256" key="2">
    <source>
        <dbReference type="ARBA" id="ARBA00004613"/>
    </source>
</evidence>
<evidence type="ECO:0000313" key="10">
    <source>
        <dbReference type="EMBL" id="ADZ69949.1"/>
    </source>
</evidence>
<dbReference type="PATRIC" id="fig|991905.3.peg.1565"/>
<dbReference type="RefSeq" id="WP_013652266.1">
    <property type="nucleotide sequence ID" value="NC_015259.1"/>
</dbReference>
<dbReference type="InterPro" id="IPR053927">
    <property type="entry name" value="FlgK_helical"/>
</dbReference>
<dbReference type="InterPro" id="IPR001444">
    <property type="entry name" value="Flag_bb_rod_N"/>
</dbReference>
<proteinExistence type="inferred from homology"/>
<dbReference type="Pfam" id="PF22638">
    <property type="entry name" value="FlgK_D1"/>
    <property type="match status" value="1"/>
</dbReference>
<dbReference type="GO" id="GO:0044780">
    <property type="term" value="P:bacterial-type flagellum assembly"/>
    <property type="evidence" value="ECO:0007669"/>
    <property type="project" value="InterPro"/>
</dbReference>
<dbReference type="HOGENOM" id="CLU_012762_3_1_5"/>
<dbReference type="GO" id="GO:0005576">
    <property type="term" value="C:extracellular region"/>
    <property type="evidence" value="ECO:0007669"/>
    <property type="project" value="UniProtKB-SubCell"/>
</dbReference>
<keyword evidence="11" id="KW-1185">Reference proteome</keyword>
<evidence type="ECO:0000256" key="5">
    <source>
        <dbReference type="ARBA" id="ARBA00022525"/>
    </source>
</evidence>
<protein>
    <recommendedName>
        <fullName evidence="4">Flagellar hook-associated protein 1</fullName>
    </recommendedName>
</protein>
<dbReference type="EMBL" id="CP002568">
    <property type="protein sequence ID" value="ADZ69949.1"/>
    <property type="molecule type" value="Genomic_DNA"/>
</dbReference>
<organism evidence="10 11">
    <name type="scientific">Polymorphum gilvum (strain LMG 25793 / CGMCC 1.9160 / SL003B-26A1)</name>
    <dbReference type="NCBI Taxonomy" id="991905"/>
    <lineage>
        <taxon>Bacteria</taxon>
        <taxon>Pseudomonadati</taxon>
        <taxon>Pseudomonadota</taxon>
        <taxon>Alphaproteobacteria</taxon>
        <taxon>Rhodobacterales</taxon>
        <taxon>Paracoccaceae</taxon>
        <taxon>Polymorphum</taxon>
    </lineage>
</organism>
<dbReference type="STRING" id="991905.SL003B_1521"/>
<dbReference type="NCBIfam" id="TIGR02492">
    <property type="entry name" value="flgK_ends"/>
    <property type="match status" value="1"/>
</dbReference>
<accession>F2J423</accession>
<dbReference type="InterPro" id="IPR010930">
    <property type="entry name" value="Flg_bb/hook_C_dom"/>
</dbReference>
<comment type="subcellular location">
    <subcellularLocation>
        <location evidence="1">Bacterial flagellum basal body</location>
    </subcellularLocation>
    <subcellularLocation>
        <location evidence="2">Secreted</location>
    </subcellularLocation>
</comment>
<dbReference type="KEGG" id="pgv:SL003B_1521"/>
<dbReference type="Pfam" id="PF00460">
    <property type="entry name" value="Flg_bb_rod"/>
    <property type="match status" value="1"/>
</dbReference>
<evidence type="ECO:0000259" key="7">
    <source>
        <dbReference type="Pfam" id="PF00460"/>
    </source>
</evidence>
<feature type="domain" description="Flagellar basal-body/hook protein C-terminal" evidence="8">
    <location>
        <begin position="575"/>
        <end position="615"/>
    </location>
</feature>
<evidence type="ECO:0000256" key="1">
    <source>
        <dbReference type="ARBA" id="ARBA00004117"/>
    </source>
</evidence>
<evidence type="ECO:0000256" key="6">
    <source>
        <dbReference type="ARBA" id="ARBA00023143"/>
    </source>
</evidence>
<feature type="domain" description="Flagellar basal body rod protein N-terminal" evidence="7">
    <location>
        <begin position="8"/>
        <end position="37"/>
    </location>
</feature>
<keyword evidence="6" id="KW-0975">Bacterial flagellum</keyword>
<dbReference type="Pfam" id="PF06429">
    <property type="entry name" value="Flg_bbr_C"/>
    <property type="match status" value="1"/>
</dbReference>
<keyword evidence="10" id="KW-0966">Cell projection</keyword>
<evidence type="ECO:0000256" key="3">
    <source>
        <dbReference type="ARBA" id="ARBA00009677"/>
    </source>
</evidence>
<dbReference type="PROSITE" id="PS00588">
    <property type="entry name" value="FLAGELLA_BB_ROD"/>
    <property type="match status" value="1"/>
</dbReference>
<evidence type="ECO:0000259" key="9">
    <source>
        <dbReference type="Pfam" id="PF22638"/>
    </source>
</evidence>
<dbReference type="InterPro" id="IPR019776">
    <property type="entry name" value="Flagellar_basal_body_rod_CS"/>
</dbReference>
<dbReference type="Proteomes" id="UP000008130">
    <property type="component" value="Chromosome"/>
</dbReference>
<dbReference type="SUPFAM" id="SSF64518">
    <property type="entry name" value="Phase 1 flagellin"/>
    <property type="match status" value="1"/>
</dbReference>
<feature type="domain" description="Flagellar hook-associated protein FlgK helical" evidence="9">
    <location>
        <begin position="91"/>
        <end position="318"/>
    </location>
</feature>
<dbReference type="PANTHER" id="PTHR30033">
    <property type="entry name" value="FLAGELLAR HOOK-ASSOCIATED PROTEIN 1"/>
    <property type="match status" value="1"/>
</dbReference>
<sequence length="617" mass="64286">MGLTSALHTALFGLSYNQKQIDVTAANVANANVAGYTTKSVSAHVYFDNGGNVSGILSTEIRRQVNEAIQSAYWGSLADANYSKTVAAYTERLDEIFGTIDNSSSLPSLMSDLTAGLSTLVNTPDSYAARQEVLSVADTLARQLNSSYELLQSMRQETDSLIRMQVGEVNQLLGQIELIDEKIEAAKAVGANTANLVDQRDRYLEQLSGYADISITQDGSGGLQINTRNGQMLYGDGHASSLSFDPTGTLGAGQPGGGITVTTYGGTRYDLGASSSSGSLMALLELRDDALVQAQAQLDEIAAQLSLAFSNVTVASEDATDGTDVGYELDLSGLQPGNTVSLRYVDSAGTTQTVTFVAVEDPSLLPLDGATTPTAGDTVYGIDISGGVPAGYVTQIIAALSATDLNVSDDGLGNLVVLGDTGTNTVVSSLSGNVTVTDPANQGLGLALFVDAGNGMSLYTGALEGGGQKTGFAGSIRLNPAVINDPSQLVIYETVPAANSGKDSSRPQYLLDALATTTITFDPAAGIGSGGDPFKGTMLDYVNQVVAFQGEQSEKAVLTSQAHETITSNLAIRYEESYAVDVDAELAFLIELQNAYAANARVMQAAKEMFDVLLNSV</sequence>
<dbReference type="AlphaFoldDB" id="F2J423"/>
<dbReference type="PANTHER" id="PTHR30033:SF1">
    <property type="entry name" value="FLAGELLAR HOOK-ASSOCIATED PROTEIN 1"/>
    <property type="match status" value="1"/>
</dbReference>
<name>F2J423_POLGS</name>
<gene>
    <name evidence="10" type="ordered locus">SL003B_1521</name>
</gene>
<evidence type="ECO:0000313" key="11">
    <source>
        <dbReference type="Proteomes" id="UP000008130"/>
    </source>
</evidence>
<dbReference type="InterPro" id="IPR002371">
    <property type="entry name" value="FlgK"/>
</dbReference>